<gene>
    <name evidence="2" type="ORF">SDC9_47209</name>
</gene>
<name>A0A644WB53_9ZZZZ</name>
<dbReference type="InterPro" id="IPR027417">
    <property type="entry name" value="P-loop_NTPase"/>
</dbReference>
<comment type="caution">
    <text evidence="2">The sequence shown here is derived from an EMBL/GenBank/DDBJ whole genome shotgun (WGS) entry which is preliminary data.</text>
</comment>
<dbReference type="SUPFAM" id="SSF52540">
    <property type="entry name" value="P-loop containing nucleoside triphosphate hydrolases"/>
    <property type="match status" value="1"/>
</dbReference>
<dbReference type="InterPro" id="IPR003959">
    <property type="entry name" value="ATPase_AAA_core"/>
</dbReference>
<dbReference type="GO" id="GO:0005524">
    <property type="term" value="F:ATP binding"/>
    <property type="evidence" value="ECO:0007669"/>
    <property type="project" value="InterPro"/>
</dbReference>
<evidence type="ECO:0000313" key="2">
    <source>
        <dbReference type="EMBL" id="MPM00972.1"/>
    </source>
</evidence>
<reference evidence="2" key="1">
    <citation type="submission" date="2019-08" db="EMBL/GenBank/DDBJ databases">
        <authorList>
            <person name="Kucharzyk K."/>
            <person name="Murdoch R.W."/>
            <person name="Higgins S."/>
            <person name="Loffler F."/>
        </authorList>
    </citation>
    <scope>NUCLEOTIDE SEQUENCE</scope>
</reference>
<dbReference type="EMBL" id="VSSQ01000765">
    <property type="protein sequence ID" value="MPM00972.1"/>
    <property type="molecule type" value="Genomic_DNA"/>
</dbReference>
<accession>A0A644WB53</accession>
<dbReference type="Gene3D" id="3.40.50.300">
    <property type="entry name" value="P-loop containing nucleotide triphosphate hydrolases"/>
    <property type="match status" value="1"/>
</dbReference>
<sequence length="365" mass="42387">MLKLFEVTGFKNFENTIRLDFSDVRDYKFNDSCVTDGLLSKLIVYGKNSVGKSNLGLALFDIVSHLTTNNVTPGLYDYYLNVNNKAGYAEFHYVFTFDSGEVDYHYRKNDKQTLVYESVAIDGKRLFTYDYEDNRGDLTGLEALTTTLNLSFRGSDSILKYAINNSALPDDHPLYRMQRFVSHMLWFRSLDENRYIGYKADSKDYYDFIFEGNMLKELESFLHKAGIKENLVAKKDADGTKRLYFDTRKPLPFFKVASSGTKALYTFFYWYKTSSDVSLMFIDEFDAFYHYELAETLVELLEHMSGFQTILTSHNTNLLSNRIMRPDCYFILTGERLTSFANATDRELREGHNLEKLYMSGEFNG</sequence>
<protein>
    <recommendedName>
        <fullName evidence="1">ATPase AAA-type core domain-containing protein</fullName>
    </recommendedName>
</protein>
<proteinExistence type="predicted"/>
<organism evidence="2">
    <name type="scientific">bioreactor metagenome</name>
    <dbReference type="NCBI Taxonomy" id="1076179"/>
    <lineage>
        <taxon>unclassified sequences</taxon>
        <taxon>metagenomes</taxon>
        <taxon>ecological metagenomes</taxon>
    </lineage>
</organism>
<dbReference type="GO" id="GO:0016887">
    <property type="term" value="F:ATP hydrolysis activity"/>
    <property type="evidence" value="ECO:0007669"/>
    <property type="project" value="InterPro"/>
</dbReference>
<evidence type="ECO:0000259" key="1">
    <source>
        <dbReference type="Pfam" id="PF13304"/>
    </source>
</evidence>
<dbReference type="Pfam" id="PF13304">
    <property type="entry name" value="AAA_21"/>
    <property type="match status" value="1"/>
</dbReference>
<dbReference type="AlphaFoldDB" id="A0A644WB53"/>
<feature type="domain" description="ATPase AAA-type core" evidence="1">
    <location>
        <begin position="43"/>
        <end position="320"/>
    </location>
</feature>